<evidence type="ECO:0000256" key="2">
    <source>
        <dbReference type="ARBA" id="ARBA00022845"/>
    </source>
</evidence>
<dbReference type="PANTHER" id="PTHR12669:SF12">
    <property type="entry name" value="EUKARYOTIC TRANSLATION INITIATION FACTOR 4E-BINDING PROTEIN"/>
    <property type="match status" value="1"/>
</dbReference>
<reference evidence="5" key="1">
    <citation type="submission" date="2021-02" db="EMBL/GenBank/DDBJ databases">
        <authorList>
            <person name="Nowell W R."/>
        </authorList>
    </citation>
    <scope>NUCLEOTIDE SEQUENCE</scope>
</reference>
<evidence type="ECO:0000256" key="3">
    <source>
        <dbReference type="ARBA" id="ARBA00023193"/>
    </source>
</evidence>
<dbReference type="InterPro" id="IPR008606">
    <property type="entry name" value="EIF4EBP"/>
</dbReference>
<keyword evidence="4" id="KW-1133">Transmembrane helix</keyword>
<proteinExistence type="inferred from homology"/>
<dbReference type="GO" id="GO:0008190">
    <property type="term" value="F:eukaryotic initiation factor 4E binding"/>
    <property type="evidence" value="ECO:0007669"/>
    <property type="project" value="InterPro"/>
</dbReference>
<protein>
    <submittedName>
        <fullName evidence="5">Uncharacterized protein</fullName>
    </submittedName>
</protein>
<feature type="transmembrane region" description="Helical" evidence="4">
    <location>
        <begin position="176"/>
        <end position="194"/>
    </location>
</feature>
<dbReference type="GO" id="GO:0005737">
    <property type="term" value="C:cytoplasm"/>
    <property type="evidence" value="ECO:0007669"/>
    <property type="project" value="TreeGrafter"/>
</dbReference>
<name>A0A818V910_9BILA</name>
<dbReference type="EMBL" id="CAJOBE010000966">
    <property type="protein sequence ID" value="CAF3702943.1"/>
    <property type="molecule type" value="Genomic_DNA"/>
</dbReference>
<feature type="transmembrane region" description="Helical" evidence="4">
    <location>
        <begin position="200"/>
        <end position="219"/>
    </location>
</feature>
<evidence type="ECO:0000256" key="4">
    <source>
        <dbReference type="SAM" id="Phobius"/>
    </source>
</evidence>
<sequence length="424" mass="49350">MSNSEGISICHHGINYSKDMTLDYGETLGGNIYSTTPDGTRIYYDRIFLLSRRDSPMTRSPPLNLPYIPEVTLIPEPSNNRTIVENDTSEAMTNLNMNLSEQKQSTSDRKEVFFVGLSLKMNSKKEDNMDILNNINNQFKELIELIEKEKDSSFSIKYFDKLKKTKKKKKSSKKKWLIISSFILILISIYFILLNEELTYNIYFVLLSFIRLILIKKCANTTQIIKQSNITFFNFTKNIYLNNLPVIVDDATETWPAMKELTVKKLFQLFMEDPILAENDICYFESNIRNYNRPGGVDQLFNDYIDGNRRSFMVQWNNCKRETLKVIRSYYNKPYFLPPSVAQTLMGNWFLVSAGFHKGFNYLHKVPLNYDWIWLAQIQGSSLIELRPKHPCEKMCSILKSVTLNKGDLSNNCFLFVFSKDLVG</sequence>
<comment type="caution">
    <text evidence="5">The sequence shown here is derived from an EMBL/GenBank/DDBJ whole genome shotgun (WGS) entry which is preliminary data.</text>
</comment>
<dbReference type="Gene3D" id="2.60.120.650">
    <property type="entry name" value="Cupin"/>
    <property type="match status" value="1"/>
</dbReference>
<dbReference type="PANTHER" id="PTHR12669">
    <property type="entry name" value="EUKARYOTIC TRANSLATION INITIATION FACTOR 4E-BINDING PROTEIN"/>
    <property type="match status" value="1"/>
</dbReference>
<evidence type="ECO:0000256" key="1">
    <source>
        <dbReference type="ARBA" id="ARBA00005480"/>
    </source>
</evidence>
<organism evidence="5 6">
    <name type="scientific">Rotaria sordida</name>
    <dbReference type="NCBI Taxonomy" id="392033"/>
    <lineage>
        <taxon>Eukaryota</taxon>
        <taxon>Metazoa</taxon>
        <taxon>Spiralia</taxon>
        <taxon>Gnathifera</taxon>
        <taxon>Rotifera</taxon>
        <taxon>Eurotatoria</taxon>
        <taxon>Bdelloidea</taxon>
        <taxon>Philodinida</taxon>
        <taxon>Philodinidae</taxon>
        <taxon>Rotaria</taxon>
    </lineage>
</organism>
<dbReference type="GO" id="GO:0045947">
    <property type="term" value="P:negative regulation of translational initiation"/>
    <property type="evidence" value="ECO:0007669"/>
    <property type="project" value="InterPro"/>
</dbReference>
<accession>A0A818V910</accession>
<keyword evidence="4" id="KW-0812">Transmembrane</keyword>
<dbReference type="SUPFAM" id="SSF51197">
    <property type="entry name" value="Clavaminate synthase-like"/>
    <property type="match status" value="1"/>
</dbReference>
<comment type="similarity">
    <text evidence="1">Belongs to the eIF4E-binding protein family.</text>
</comment>
<dbReference type="Proteomes" id="UP000663874">
    <property type="component" value="Unassembled WGS sequence"/>
</dbReference>
<gene>
    <name evidence="5" type="ORF">FNK824_LOCUS9287</name>
</gene>
<evidence type="ECO:0000313" key="5">
    <source>
        <dbReference type="EMBL" id="CAF3702943.1"/>
    </source>
</evidence>
<evidence type="ECO:0000313" key="6">
    <source>
        <dbReference type="Proteomes" id="UP000663874"/>
    </source>
</evidence>
<keyword evidence="3" id="KW-0652">Protein synthesis inhibitor</keyword>
<dbReference type="Pfam" id="PF05456">
    <property type="entry name" value="eIF_4EBP"/>
    <property type="match status" value="1"/>
</dbReference>
<keyword evidence="2" id="KW-0810">Translation regulation</keyword>
<dbReference type="AlphaFoldDB" id="A0A818V910"/>
<keyword evidence="4" id="KW-0472">Membrane</keyword>